<sequence>MHVSLPDEMRAYVDLRTSGEEAFATPSEYVRALIRSDMEKEAERLYVFKELLKSADDIKNGRTYSAAEVGQNMDEFLDGLDR</sequence>
<evidence type="ECO:0000313" key="2">
    <source>
        <dbReference type="Proteomes" id="UP000017837"/>
    </source>
</evidence>
<keyword evidence="2" id="KW-1185">Reference proteome</keyword>
<dbReference type="EMBL" id="AWGB01000020">
    <property type="protein sequence ID" value="ESQ90969.1"/>
    <property type="molecule type" value="Genomic_DNA"/>
</dbReference>
<dbReference type="STRING" id="1121022.GCA_000376105_02995"/>
<accession>V4PUA6</accession>
<proteinExistence type="predicted"/>
<comment type="caution">
    <text evidence="1">The sequence shown here is derived from an EMBL/GenBank/DDBJ whole genome shotgun (WGS) entry which is preliminary data.</text>
</comment>
<dbReference type="eggNOG" id="ENOG5033CYN">
    <property type="taxonomic scope" value="Bacteria"/>
</dbReference>
<organism evidence="1 2">
    <name type="scientific">Asticcacaulis benevestitus DSM 16100 = ATCC BAA-896</name>
    <dbReference type="NCBI Taxonomy" id="1121022"/>
    <lineage>
        <taxon>Bacteria</taxon>
        <taxon>Pseudomonadati</taxon>
        <taxon>Pseudomonadota</taxon>
        <taxon>Alphaproteobacteria</taxon>
        <taxon>Caulobacterales</taxon>
        <taxon>Caulobacteraceae</taxon>
        <taxon>Asticcacaulis</taxon>
    </lineage>
</organism>
<dbReference type="PATRIC" id="fig|1121022.4.peg.2223"/>
<protein>
    <recommendedName>
        <fullName evidence="3">CopG family transcriptional regulator</fullName>
    </recommendedName>
</protein>
<evidence type="ECO:0008006" key="3">
    <source>
        <dbReference type="Google" id="ProtNLM"/>
    </source>
</evidence>
<dbReference type="AlphaFoldDB" id="V4PUA6"/>
<gene>
    <name evidence="1" type="ORF">ABENE_10995</name>
</gene>
<reference evidence="1 2" key="1">
    <citation type="journal article" date="2014" name="Nature">
        <title>Sequential evolution of bacterial morphology by co-option of a developmental regulator.</title>
        <authorList>
            <person name="Jiang C."/>
            <person name="Brown P.J."/>
            <person name="Ducret A."/>
            <person name="Brun Y.V."/>
        </authorList>
    </citation>
    <scope>NUCLEOTIDE SEQUENCE [LARGE SCALE GENOMIC DNA]</scope>
    <source>
        <strain evidence="1 2">DSM 16100</strain>
    </source>
</reference>
<dbReference type="Proteomes" id="UP000017837">
    <property type="component" value="Unassembled WGS sequence"/>
</dbReference>
<name>V4PUA6_9CAUL</name>
<evidence type="ECO:0000313" key="1">
    <source>
        <dbReference type="EMBL" id="ESQ90969.1"/>
    </source>
</evidence>